<evidence type="ECO:0000313" key="4">
    <source>
        <dbReference type="EMBL" id="PLW45217.1"/>
    </source>
</evidence>
<evidence type="ECO:0000313" key="3">
    <source>
        <dbReference type="EMBL" id="PLW16994.1"/>
    </source>
</evidence>
<dbReference type="Pfam" id="PF00561">
    <property type="entry name" value="Abhydrolase_1"/>
    <property type="match status" value="1"/>
</dbReference>
<dbReference type="InterPro" id="IPR029058">
    <property type="entry name" value="AB_hydrolase_fold"/>
</dbReference>
<dbReference type="EMBL" id="PGCJ01000858">
    <property type="protein sequence ID" value="PLW16994.1"/>
    <property type="molecule type" value="Genomic_DNA"/>
</dbReference>
<sequence>MCLPPQSPELPTLPTSLNSETCVNKGLCPIKVDYSSRPRNIYYEVHGDLKASQKVVLIMGMNFTCSAWAAQVEHFSAKKDYAVLVFDNRGTGNSDAGPLEIYKSSEMAKDTLALLKWLGWEKDRSLHLFGVSLGGMIAQELCLLIPERFKSVTFISTRCGSEFDFPTKEALYTAFKTSSKMETGDRALDLFLKLLFPHQHFDETTEEGKLYKSRVRDQLRNCHQLPREQAPLGFLGHFHAAMMHHCSYDKLNKIASELSPAKTLVITGDTDELVLPKRSLELHQHLPGSELIVIKGAGHALSYQITEEFHQILDRVVEEGNAAFSKI</sequence>
<dbReference type="EMBL" id="PGCJ01000068">
    <property type="protein sequence ID" value="PLW53069.1"/>
    <property type="molecule type" value="Genomic_DNA"/>
</dbReference>
<dbReference type="Proteomes" id="UP000235388">
    <property type="component" value="Unassembled WGS sequence"/>
</dbReference>
<protein>
    <recommendedName>
        <fullName evidence="1">AB hydrolase-1 domain-containing protein</fullName>
    </recommendedName>
</protein>
<dbReference type="InterPro" id="IPR050471">
    <property type="entry name" value="AB_hydrolase"/>
</dbReference>
<comment type="caution">
    <text evidence="4">The sequence shown here is derived from an EMBL/GenBank/DDBJ whole genome shotgun (WGS) entry which is preliminary data.</text>
</comment>
<dbReference type="Gene3D" id="3.40.50.1820">
    <property type="entry name" value="alpha/beta hydrolase"/>
    <property type="match status" value="1"/>
</dbReference>
<evidence type="ECO:0000313" key="5">
    <source>
        <dbReference type="EMBL" id="PLW53069.1"/>
    </source>
</evidence>
<dbReference type="InterPro" id="IPR000073">
    <property type="entry name" value="AB_hydrolase_1"/>
</dbReference>
<dbReference type="PANTHER" id="PTHR43433:SF5">
    <property type="entry name" value="AB HYDROLASE-1 DOMAIN-CONTAINING PROTEIN"/>
    <property type="match status" value="1"/>
</dbReference>
<evidence type="ECO:0000313" key="7">
    <source>
        <dbReference type="Proteomes" id="UP000235392"/>
    </source>
</evidence>
<dbReference type="OrthoDB" id="19657at2759"/>
<dbReference type="EMBL" id="PGCI01001287">
    <property type="protein sequence ID" value="PLW05840.1"/>
    <property type="molecule type" value="Genomic_DNA"/>
</dbReference>
<dbReference type="STRING" id="200324.A0A2N5V5E1"/>
<dbReference type="SUPFAM" id="SSF53474">
    <property type="entry name" value="alpha/beta-Hydrolases"/>
    <property type="match status" value="1"/>
</dbReference>
<proteinExistence type="predicted"/>
<reference evidence="6 7" key="1">
    <citation type="submission" date="2017-11" db="EMBL/GenBank/DDBJ databases">
        <title>De novo assembly and phasing of dikaryotic genomes from two isolates of Puccinia coronata f. sp. avenae, the causal agent of oat crown rust.</title>
        <authorList>
            <person name="Miller M.E."/>
            <person name="Zhang Y."/>
            <person name="Omidvar V."/>
            <person name="Sperschneider J."/>
            <person name="Schwessinger B."/>
            <person name="Raley C."/>
            <person name="Palmer J.M."/>
            <person name="Garnica D."/>
            <person name="Upadhyaya N."/>
            <person name="Rathjen J."/>
            <person name="Taylor J.M."/>
            <person name="Park R.F."/>
            <person name="Dodds P.N."/>
            <person name="Hirsch C.D."/>
            <person name="Kianian S.F."/>
            <person name="Figueroa M."/>
        </authorList>
    </citation>
    <scope>NUCLEOTIDE SEQUENCE [LARGE SCALE GENOMIC DNA]</scope>
    <source>
        <strain evidence="3">12NC29</strain>
        <strain evidence="4">12SD80</strain>
    </source>
</reference>
<evidence type="ECO:0000313" key="2">
    <source>
        <dbReference type="EMBL" id="PLW05840.1"/>
    </source>
</evidence>
<dbReference type="AlphaFoldDB" id="A0A2N5V5E1"/>
<feature type="domain" description="AB hydrolase-1" evidence="1">
    <location>
        <begin position="56"/>
        <end position="301"/>
    </location>
</feature>
<organism evidence="4 7">
    <name type="scientific">Puccinia coronata f. sp. avenae</name>
    <dbReference type="NCBI Taxonomy" id="200324"/>
    <lineage>
        <taxon>Eukaryota</taxon>
        <taxon>Fungi</taxon>
        <taxon>Dikarya</taxon>
        <taxon>Basidiomycota</taxon>
        <taxon>Pucciniomycotina</taxon>
        <taxon>Pucciniomycetes</taxon>
        <taxon>Pucciniales</taxon>
        <taxon>Pucciniaceae</taxon>
        <taxon>Puccinia</taxon>
    </lineage>
</organism>
<keyword evidence="6" id="KW-1185">Reference proteome</keyword>
<evidence type="ECO:0000313" key="6">
    <source>
        <dbReference type="Proteomes" id="UP000235388"/>
    </source>
</evidence>
<gene>
    <name evidence="5" type="ORF">PCANC_05814</name>
    <name evidence="3" type="ORF">PCANC_11394</name>
    <name evidence="4" type="ORF">PCASD_04000</name>
    <name evidence="2" type="ORF">PCASD_23428</name>
</gene>
<accession>A0A2N5V5E1</accession>
<dbReference type="PANTHER" id="PTHR43433">
    <property type="entry name" value="HYDROLASE, ALPHA/BETA FOLD FAMILY PROTEIN"/>
    <property type="match status" value="1"/>
</dbReference>
<evidence type="ECO:0000259" key="1">
    <source>
        <dbReference type="Pfam" id="PF00561"/>
    </source>
</evidence>
<name>A0A2N5V5E1_9BASI</name>
<dbReference type="Proteomes" id="UP000235392">
    <property type="component" value="Unassembled WGS sequence"/>
</dbReference>
<dbReference type="EMBL" id="PGCI01000050">
    <property type="protein sequence ID" value="PLW45217.1"/>
    <property type="molecule type" value="Genomic_DNA"/>
</dbReference>